<organism evidence="2 3">
    <name type="scientific">Acinetobacter lanii</name>
    <dbReference type="NCBI Taxonomy" id="2715163"/>
    <lineage>
        <taxon>Bacteria</taxon>
        <taxon>Pseudomonadati</taxon>
        <taxon>Pseudomonadota</taxon>
        <taxon>Gammaproteobacteria</taxon>
        <taxon>Moraxellales</taxon>
        <taxon>Moraxellaceae</taxon>
        <taxon>Acinetobacter</taxon>
    </lineage>
</organism>
<gene>
    <name evidence="2" type="ORF">G8D99_15025</name>
</gene>
<dbReference type="KEGG" id="alj:G8D99_15025"/>
<feature type="domain" description="Glycosyltransferase 2-like" evidence="1">
    <location>
        <begin position="7"/>
        <end position="109"/>
    </location>
</feature>
<dbReference type="Proteomes" id="UP000501939">
    <property type="component" value="Chromosome"/>
</dbReference>
<dbReference type="InterPro" id="IPR001173">
    <property type="entry name" value="Glyco_trans_2-like"/>
</dbReference>
<proteinExistence type="predicted"/>
<keyword evidence="2" id="KW-0808">Transferase</keyword>
<dbReference type="SUPFAM" id="SSF53448">
    <property type="entry name" value="Nucleotide-diphospho-sugar transferases"/>
    <property type="match status" value="1"/>
</dbReference>
<dbReference type="CDD" id="cd00761">
    <property type="entry name" value="Glyco_tranf_GTA_type"/>
    <property type="match status" value="1"/>
</dbReference>
<evidence type="ECO:0000313" key="3">
    <source>
        <dbReference type="Proteomes" id="UP000501939"/>
    </source>
</evidence>
<dbReference type="AlphaFoldDB" id="A0A6G8S805"/>
<protein>
    <submittedName>
        <fullName evidence="2">Glycosyltransferase family 2 protein</fullName>
    </submittedName>
</protein>
<dbReference type="PANTHER" id="PTHR22916">
    <property type="entry name" value="GLYCOSYLTRANSFERASE"/>
    <property type="match status" value="1"/>
</dbReference>
<evidence type="ECO:0000313" key="2">
    <source>
        <dbReference type="EMBL" id="QIO10188.1"/>
    </source>
</evidence>
<sequence>MNKVELTIFTPTYNRANTLQRLYGSLKIQTLKNFEWLIIDDGSIDNTEEIVDQFIKDNIISIRYIKQENAGKQAAWNNAVMNAKGKFFCGVDSDDALAKADNIENIFNKYLYLLEDKEIIGLRFLAYSNVKNTFDGRKISDEILIQSYFEEFSDRRNFGERIDVFKIELLKKYLYPVNPSIKFIPEIWFYVKVSADDYKFAYIPEPLRLFFDNDTENRLSKSSILKNAQGHYVSRSVMLKLIPWNIFLKNFVALIKTIIRYGQCSDYLKVNLRTRIKDTNLTYALLSYFSKLIKFGI</sequence>
<dbReference type="InterPro" id="IPR029044">
    <property type="entry name" value="Nucleotide-diphossugar_trans"/>
</dbReference>
<keyword evidence="3" id="KW-1185">Reference proteome</keyword>
<dbReference type="GO" id="GO:0016758">
    <property type="term" value="F:hexosyltransferase activity"/>
    <property type="evidence" value="ECO:0007669"/>
    <property type="project" value="UniProtKB-ARBA"/>
</dbReference>
<dbReference type="PANTHER" id="PTHR22916:SF3">
    <property type="entry name" value="UDP-GLCNAC:BETAGAL BETA-1,3-N-ACETYLGLUCOSAMINYLTRANSFERASE-LIKE PROTEIN 1"/>
    <property type="match status" value="1"/>
</dbReference>
<dbReference type="Pfam" id="PF00535">
    <property type="entry name" value="Glycos_transf_2"/>
    <property type="match status" value="1"/>
</dbReference>
<dbReference type="Gene3D" id="3.90.550.10">
    <property type="entry name" value="Spore Coat Polysaccharide Biosynthesis Protein SpsA, Chain A"/>
    <property type="match status" value="1"/>
</dbReference>
<dbReference type="EMBL" id="CP049916">
    <property type="protein sequence ID" value="QIO10188.1"/>
    <property type="molecule type" value="Genomic_DNA"/>
</dbReference>
<accession>A0A6G8S805</accession>
<name>A0A6G8S805_9GAMM</name>
<dbReference type="RefSeq" id="WP_166327273.1">
    <property type="nucleotide sequence ID" value="NZ_CP049916.1"/>
</dbReference>
<evidence type="ECO:0000259" key="1">
    <source>
        <dbReference type="Pfam" id="PF00535"/>
    </source>
</evidence>
<reference evidence="2 3" key="1">
    <citation type="submission" date="2020-03" db="EMBL/GenBank/DDBJ databases">
        <authorList>
            <person name="Zhu W."/>
        </authorList>
    </citation>
    <scope>NUCLEOTIDE SEQUENCE [LARGE SCALE GENOMIC DNA]</scope>
    <source>
        <strain evidence="2 3">185</strain>
    </source>
</reference>